<sequence>MNLLTSFIVYLFVAVLLGTLLFFVGQGGYNLYETYNSLTHNDRYQWEQIEGDIVEVVLNKRPNPNLPEETAMVFPLMKCIIKYSYSHKGETFTNASIGLNSEKHYDSYFHSKLYSKLEDKKKVMVYYNPNNPAQSALIKYDVDLRNMGEGIAMLIFPLLLGCWIFIHMRYSANYLTDRITVVA</sequence>
<comment type="caution">
    <text evidence="3">The sequence shown here is derived from an EMBL/GenBank/DDBJ whole genome shotgun (WGS) entry which is preliminary data.</text>
</comment>
<dbReference type="Proteomes" id="UP001597532">
    <property type="component" value="Unassembled WGS sequence"/>
</dbReference>
<gene>
    <name evidence="3" type="ORF">ACFS1K_02860</name>
</gene>
<feature type="domain" description="DUF3592" evidence="2">
    <location>
        <begin position="80"/>
        <end position="139"/>
    </location>
</feature>
<keyword evidence="1" id="KW-1133">Transmembrane helix</keyword>
<dbReference type="InterPro" id="IPR021994">
    <property type="entry name" value="DUF3592"/>
</dbReference>
<proteinExistence type="predicted"/>
<protein>
    <submittedName>
        <fullName evidence="3">DUF3592 domain-containing protein</fullName>
    </submittedName>
</protein>
<evidence type="ECO:0000313" key="4">
    <source>
        <dbReference type="Proteomes" id="UP001597532"/>
    </source>
</evidence>
<evidence type="ECO:0000313" key="3">
    <source>
        <dbReference type="EMBL" id="MFD2788696.1"/>
    </source>
</evidence>
<feature type="transmembrane region" description="Helical" evidence="1">
    <location>
        <begin position="150"/>
        <end position="168"/>
    </location>
</feature>
<name>A0ABW5VEL8_9FLAO</name>
<evidence type="ECO:0000259" key="2">
    <source>
        <dbReference type="Pfam" id="PF12158"/>
    </source>
</evidence>
<evidence type="ECO:0000256" key="1">
    <source>
        <dbReference type="SAM" id="Phobius"/>
    </source>
</evidence>
<keyword evidence="1" id="KW-0472">Membrane</keyword>
<organism evidence="3 4">
    <name type="scientific">Arenibacter antarcticus</name>
    <dbReference type="NCBI Taxonomy" id="2040469"/>
    <lineage>
        <taxon>Bacteria</taxon>
        <taxon>Pseudomonadati</taxon>
        <taxon>Bacteroidota</taxon>
        <taxon>Flavobacteriia</taxon>
        <taxon>Flavobacteriales</taxon>
        <taxon>Flavobacteriaceae</taxon>
        <taxon>Arenibacter</taxon>
    </lineage>
</organism>
<dbReference type="RefSeq" id="WP_251806902.1">
    <property type="nucleotide sequence ID" value="NZ_CP166679.1"/>
</dbReference>
<dbReference type="EMBL" id="JBHUOK010000004">
    <property type="protein sequence ID" value="MFD2788696.1"/>
    <property type="molecule type" value="Genomic_DNA"/>
</dbReference>
<reference evidence="4" key="1">
    <citation type="journal article" date="2019" name="Int. J. Syst. Evol. Microbiol.">
        <title>The Global Catalogue of Microorganisms (GCM) 10K type strain sequencing project: providing services to taxonomists for standard genome sequencing and annotation.</title>
        <authorList>
            <consortium name="The Broad Institute Genomics Platform"/>
            <consortium name="The Broad Institute Genome Sequencing Center for Infectious Disease"/>
            <person name="Wu L."/>
            <person name="Ma J."/>
        </authorList>
    </citation>
    <scope>NUCLEOTIDE SEQUENCE [LARGE SCALE GENOMIC DNA]</scope>
    <source>
        <strain evidence="4">KCTC 52924</strain>
    </source>
</reference>
<accession>A0ABW5VEL8</accession>
<feature type="transmembrane region" description="Helical" evidence="1">
    <location>
        <begin position="7"/>
        <end position="29"/>
    </location>
</feature>
<keyword evidence="4" id="KW-1185">Reference proteome</keyword>
<keyword evidence="1" id="KW-0812">Transmembrane</keyword>
<dbReference type="Pfam" id="PF12158">
    <property type="entry name" value="DUF3592"/>
    <property type="match status" value="1"/>
</dbReference>